<evidence type="ECO:0008006" key="2">
    <source>
        <dbReference type="Google" id="ProtNLM"/>
    </source>
</evidence>
<comment type="caution">
    <text evidence="1">The sequence shown here is derived from an EMBL/GenBank/DDBJ whole genome shotgun (WGS) entry which is preliminary data.</text>
</comment>
<feature type="non-terminal residue" evidence="1">
    <location>
        <position position="209"/>
    </location>
</feature>
<protein>
    <recommendedName>
        <fullName evidence="2">DUF5131 family protein</fullName>
    </recommendedName>
</protein>
<reference evidence="1" key="1">
    <citation type="journal article" date="2014" name="Front. Microbiol.">
        <title>High frequency of phylogenetically diverse reductive dehalogenase-homologous genes in deep subseafloor sedimentary metagenomes.</title>
        <authorList>
            <person name="Kawai M."/>
            <person name="Futagami T."/>
            <person name="Toyoda A."/>
            <person name="Takaki Y."/>
            <person name="Nishi S."/>
            <person name="Hori S."/>
            <person name="Arai W."/>
            <person name="Tsubouchi T."/>
            <person name="Morono Y."/>
            <person name="Uchiyama I."/>
            <person name="Ito T."/>
            <person name="Fujiyama A."/>
            <person name="Inagaki F."/>
            <person name="Takami H."/>
        </authorList>
    </citation>
    <scope>NUCLEOTIDE SEQUENCE</scope>
    <source>
        <strain evidence="1">Expedition CK06-06</strain>
    </source>
</reference>
<organism evidence="1">
    <name type="scientific">marine sediment metagenome</name>
    <dbReference type="NCBI Taxonomy" id="412755"/>
    <lineage>
        <taxon>unclassified sequences</taxon>
        <taxon>metagenomes</taxon>
        <taxon>ecological metagenomes</taxon>
    </lineage>
</organism>
<sequence>MSLNKSKGNMYPWVSHTWNVISGKCPHECIYCYMRRYKQTPMWFNHKELNRNLGSGRVIFVGSSIDMWAQDVPPDWIQSVLGRCRAYDNEYLFQTKDPYRFFFFDRFPEKAIYGTTLESDIHYPKITKAPDPAIRAEAIARMRPKRMVSIEPILAFNHDQFLTMIERIDPLFVSVGADSKGYNLPEPRAKELDDFVVALRGITEVKLKK</sequence>
<gene>
    <name evidence="1" type="ORF">S03H2_30759</name>
</gene>
<dbReference type="EMBL" id="BARU01018614">
    <property type="protein sequence ID" value="GAH58577.1"/>
    <property type="molecule type" value="Genomic_DNA"/>
</dbReference>
<dbReference type="AlphaFoldDB" id="X1GN27"/>
<proteinExistence type="predicted"/>
<evidence type="ECO:0000313" key="1">
    <source>
        <dbReference type="EMBL" id="GAH58577.1"/>
    </source>
</evidence>
<accession>X1GN27</accession>
<name>X1GN27_9ZZZZ</name>